<proteinExistence type="predicted"/>
<keyword evidence="3" id="KW-0804">Transcription</keyword>
<dbReference type="AlphaFoldDB" id="A0A0F5JXG7"/>
<dbReference type="STRING" id="28092.WM40_17090"/>
<dbReference type="RefSeq" id="WP_024902335.1">
    <property type="nucleotide sequence ID" value="NZ_CADFGU010000001.1"/>
</dbReference>
<gene>
    <name evidence="5" type="ORF">WM40_17090</name>
</gene>
<dbReference type="InterPro" id="IPR019887">
    <property type="entry name" value="Tscrpt_reg_AsnC/Lrp_C"/>
</dbReference>
<dbReference type="InterPro" id="IPR036388">
    <property type="entry name" value="WH-like_DNA-bd_sf"/>
</dbReference>
<dbReference type="EMBL" id="LAQU01000019">
    <property type="protein sequence ID" value="KKB62513.1"/>
    <property type="molecule type" value="Genomic_DNA"/>
</dbReference>
<dbReference type="SUPFAM" id="SSF54909">
    <property type="entry name" value="Dimeric alpha+beta barrel"/>
    <property type="match status" value="1"/>
</dbReference>
<dbReference type="Gene3D" id="1.10.10.10">
    <property type="entry name" value="Winged helix-like DNA-binding domain superfamily/Winged helix DNA-binding domain"/>
    <property type="match status" value="1"/>
</dbReference>
<reference evidence="5 6" key="1">
    <citation type="submission" date="2015-03" db="EMBL/GenBank/DDBJ databases">
        <title>Draft Genome Sequence of Burkholderia andropogonis type strain ICMP2807, isolated from Sorghum bicolor.</title>
        <authorList>
            <person name="Lopes-Santos L."/>
            <person name="Castro D.B."/>
            <person name="Ottoboni L.M."/>
            <person name="Park D."/>
            <person name="Weirc B.S."/>
            <person name="Destefano S.A."/>
        </authorList>
    </citation>
    <scope>NUCLEOTIDE SEQUENCE [LARGE SCALE GENOMIC DNA]</scope>
    <source>
        <strain evidence="5 6">ICMP2807</strain>
    </source>
</reference>
<dbReference type="CDD" id="cd00090">
    <property type="entry name" value="HTH_ARSR"/>
    <property type="match status" value="1"/>
</dbReference>
<accession>A0A0F5JXG7</accession>
<dbReference type="GO" id="GO:0006355">
    <property type="term" value="P:regulation of DNA-templated transcription"/>
    <property type="evidence" value="ECO:0007669"/>
    <property type="project" value="UniProtKB-ARBA"/>
</dbReference>
<keyword evidence="6" id="KW-1185">Reference proteome</keyword>
<dbReference type="PATRIC" id="fig|28092.6.peg.4025"/>
<dbReference type="PRINTS" id="PR00033">
    <property type="entry name" value="HTHASNC"/>
</dbReference>
<dbReference type="SUPFAM" id="SSF46785">
    <property type="entry name" value="Winged helix' DNA-binding domain"/>
    <property type="match status" value="1"/>
</dbReference>
<keyword evidence="1" id="KW-0805">Transcription regulation</keyword>
<dbReference type="GO" id="GO:0005829">
    <property type="term" value="C:cytosol"/>
    <property type="evidence" value="ECO:0007669"/>
    <property type="project" value="TreeGrafter"/>
</dbReference>
<keyword evidence="2" id="KW-0238">DNA-binding</keyword>
<dbReference type="PANTHER" id="PTHR30154:SF17">
    <property type="entry name" value="DNA-BINDING TRANSCRIPTIONAL ACTIVATOR DECR"/>
    <property type="match status" value="1"/>
</dbReference>
<evidence type="ECO:0000256" key="1">
    <source>
        <dbReference type="ARBA" id="ARBA00023015"/>
    </source>
</evidence>
<evidence type="ECO:0000256" key="3">
    <source>
        <dbReference type="ARBA" id="ARBA00023163"/>
    </source>
</evidence>
<evidence type="ECO:0000256" key="2">
    <source>
        <dbReference type="ARBA" id="ARBA00023125"/>
    </source>
</evidence>
<comment type="caution">
    <text evidence="5">The sequence shown here is derived from an EMBL/GenBank/DDBJ whole genome shotgun (WGS) entry which is preliminary data.</text>
</comment>
<dbReference type="InterPro" id="IPR011991">
    <property type="entry name" value="ArsR-like_HTH"/>
</dbReference>
<dbReference type="SMART" id="SM00344">
    <property type="entry name" value="HTH_ASNC"/>
    <property type="match status" value="1"/>
</dbReference>
<dbReference type="Proteomes" id="UP000033618">
    <property type="component" value="Unassembled WGS sequence"/>
</dbReference>
<dbReference type="InterPro" id="IPR036390">
    <property type="entry name" value="WH_DNA-bd_sf"/>
</dbReference>
<dbReference type="PROSITE" id="PS50956">
    <property type="entry name" value="HTH_ASNC_2"/>
    <property type="match status" value="1"/>
</dbReference>
<dbReference type="InterPro" id="IPR000485">
    <property type="entry name" value="AsnC-type_HTH_dom"/>
</dbReference>
<dbReference type="InterPro" id="IPR019888">
    <property type="entry name" value="Tscrpt_reg_AsnC-like"/>
</dbReference>
<feature type="domain" description="HTH asnC-type" evidence="4">
    <location>
        <begin position="3"/>
        <end position="64"/>
    </location>
</feature>
<dbReference type="InterPro" id="IPR011008">
    <property type="entry name" value="Dimeric_a/b-barrel"/>
</dbReference>
<evidence type="ECO:0000313" key="6">
    <source>
        <dbReference type="Proteomes" id="UP000033618"/>
    </source>
</evidence>
<dbReference type="OrthoDB" id="8526125at2"/>
<dbReference type="GO" id="GO:0043565">
    <property type="term" value="F:sequence-specific DNA binding"/>
    <property type="evidence" value="ECO:0007669"/>
    <property type="project" value="InterPro"/>
</dbReference>
<dbReference type="Pfam" id="PF13404">
    <property type="entry name" value="HTH_AsnC-type"/>
    <property type="match status" value="1"/>
</dbReference>
<organism evidence="5 6">
    <name type="scientific">Robbsia andropogonis</name>
    <dbReference type="NCBI Taxonomy" id="28092"/>
    <lineage>
        <taxon>Bacteria</taxon>
        <taxon>Pseudomonadati</taxon>
        <taxon>Pseudomonadota</taxon>
        <taxon>Betaproteobacteria</taxon>
        <taxon>Burkholderiales</taxon>
        <taxon>Burkholderiaceae</taxon>
        <taxon>Robbsia</taxon>
    </lineage>
</organism>
<protein>
    <submittedName>
        <fullName evidence="5">Transcriptional regulator</fullName>
    </submittedName>
</protein>
<evidence type="ECO:0000259" key="4">
    <source>
        <dbReference type="PROSITE" id="PS50956"/>
    </source>
</evidence>
<dbReference type="PANTHER" id="PTHR30154">
    <property type="entry name" value="LEUCINE-RESPONSIVE REGULATORY PROTEIN"/>
    <property type="match status" value="1"/>
</dbReference>
<evidence type="ECO:0000313" key="5">
    <source>
        <dbReference type="EMBL" id="KKB62513.1"/>
    </source>
</evidence>
<name>A0A0F5JXG7_9BURK</name>
<sequence>MRFDATDKRILELLQRDASMPLSELAQHVCLTQTPCWKRVQRLKRSGVIRRQVTLCDASALGVGTTAFVNVSSDRHCAEWAEKFIAVIAQVPEVVEVYRMTGDSDYLLRLAVAGIDDFRKILAKLEDAITVRSMTTHFAIEQIKYSTALPVRET</sequence>
<dbReference type="Pfam" id="PF01037">
    <property type="entry name" value="AsnC_trans_reg"/>
    <property type="match status" value="1"/>
</dbReference>
<dbReference type="Gene3D" id="3.30.70.920">
    <property type="match status" value="1"/>
</dbReference>
<dbReference type="GO" id="GO:0043200">
    <property type="term" value="P:response to amino acid"/>
    <property type="evidence" value="ECO:0007669"/>
    <property type="project" value="TreeGrafter"/>
</dbReference>